<evidence type="ECO:0000313" key="5">
    <source>
        <dbReference type="Proteomes" id="UP000518266"/>
    </source>
</evidence>
<feature type="domain" description="Fibronectin type-III" evidence="3">
    <location>
        <begin position="1"/>
        <end position="40"/>
    </location>
</feature>
<dbReference type="PROSITE" id="PS50853">
    <property type="entry name" value="FN3"/>
    <property type="match status" value="2"/>
</dbReference>
<dbReference type="SUPFAM" id="SSF49265">
    <property type="entry name" value="Fibronectin type III"/>
    <property type="match status" value="2"/>
</dbReference>
<reference evidence="4 5" key="1">
    <citation type="submission" date="2020-03" db="EMBL/GenBank/DDBJ databases">
        <title>Dissostichus mawsoni Genome sequencing and assembly.</title>
        <authorList>
            <person name="Park H."/>
        </authorList>
    </citation>
    <scope>NUCLEOTIDE SEQUENCE [LARGE SCALE GENOMIC DNA]</scope>
    <source>
        <strain evidence="4">DM0001</strain>
        <tissue evidence="4">Muscle</tissue>
    </source>
</reference>
<dbReference type="AlphaFoldDB" id="A0A7J5YUA0"/>
<dbReference type="PANTHER" id="PTHR13817">
    <property type="entry name" value="TITIN"/>
    <property type="match status" value="1"/>
</dbReference>
<dbReference type="InterPro" id="IPR036116">
    <property type="entry name" value="FN3_sf"/>
</dbReference>
<dbReference type="CDD" id="cd00063">
    <property type="entry name" value="FN3"/>
    <property type="match status" value="1"/>
</dbReference>
<protein>
    <recommendedName>
        <fullName evidence="3">Fibronectin type-III domain-containing protein</fullName>
    </recommendedName>
</protein>
<organism evidence="4 5">
    <name type="scientific">Dissostichus mawsoni</name>
    <name type="common">Antarctic cod</name>
    <dbReference type="NCBI Taxonomy" id="36200"/>
    <lineage>
        <taxon>Eukaryota</taxon>
        <taxon>Metazoa</taxon>
        <taxon>Chordata</taxon>
        <taxon>Craniata</taxon>
        <taxon>Vertebrata</taxon>
        <taxon>Euteleostomi</taxon>
        <taxon>Actinopterygii</taxon>
        <taxon>Neopterygii</taxon>
        <taxon>Teleostei</taxon>
        <taxon>Neoteleostei</taxon>
        <taxon>Acanthomorphata</taxon>
        <taxon>Eupercaria</taxon>
        <taxon>Perciformes</taxon>
        <taxon>Notothenioidei</taxon>
        <taxon>Nototheniidae</taxon>
        <taxon>Dissostichus</taxon>
    </lineage>
</organism>
<feature type="domain" description="Fibronectin type-III" evidence="3">
    <location>
        <begin position="444"/>
        <end position="540"/>
    </location>
</feature>
<evidence type="ECO:0000256" key="2">
    <source>
        <dbReference type="SAM" id="MobiDB-lite"/>
    </source>
</evidence>
<dbReference type="EMBL" id="JAAKFY010000008">
    <property type="protein sequence ID" value="KAF3853065.1"/>
    <property type="molecule type" value="Genomic_DNA"/>
</dbReference>
<evidence type="ECO:0000256" key="1">
    <source>
        <dbReference type="ARBA" id="ARBA00022737"/>
    </source>
</evidence>
<dbReference type="InterPro" id="IPR013783">
    <property type="entry name" value="Ig-like_fold"/>
</dbReference>
<sequence>MLLIENLQRAQTYQYKVRAMNSMGWGPFRDATINLASQPARPLSIPIIPDIPIIDAEAGDEYDSYLMYSSEVMKSPAGSKTPSVSGDGWNHVKLVGSNLDLRKVSWKKRVDVFRLSTDTEASSDSEAPRQNYAKTPRPDYNMNGKWDSSFQFPGGSASRNLSTSSSPRSTLSTNYKGGGGSSFTTETSTTYMSSSGGTRRTDMTYGVGGGEERRRRGGSLGGGEGGGSLGGLGVGGGGYSVGGGGGSLGGLGVGGGGGGYSVGGGGGGSLGGLGVGGGGYSVGGGGYSVGGGGGGYSVGGGGVHTSEVIMRKHSEHRSYTEENIRDSIVMGDLSGKFPDLGGFGYNASQSSSQFSYSLSQAPELGPGLQTSTKRFIVWTGCCRNAVLIQDLLPNHSYLFKVKAQSQEGWGPEREGVITIESAVDPKSPLCPMPGSPFTLSTPSAPGPLVFTALSPDSLHLSWDKPRKPNGDILGYIVTCEQLHGGGDVRSFQVNGDSSETSLTVPNLTENVPYKFKVQARTTQGFGPEREGIITIESQDGGDMSQYDSQSMSRREVFQLPTDVSTLTNVSHTMINDPYYSGTNEHSSKSI</sequence>
<dbReference type="Gene3D" id="2.60.40.10">
    <property type="entry name" value="Immunoglobulins"/>
    <property type="match status" value="3"/>
</dbReference>
<feature type="region of interest" description="Disordered" evidence="2">
    <location>
        <begin position="119"/>
        <end position="227"/>
    </location>
</feature>
<accession>A0A7J5YUA0</accession>
<feature type="compositionally biased region" description="Low complexity" evidence="2">
    <location>
        <begin position="182"/>
        <end position="198"/>
    </location>
</feature>
<dbReference type="Pfam" id="PF00041">
    <property type="entry name" value="fn3"/>
    <property type="match status" value="1"/>
</dbReference>
<keyword evidence="5" id="KW-1185">Reference proteome</keyword>
<name>A0A7J5YUA0_DISMA</name>
<dbReference type="InterPro" id="IPR003961">
    <property type="entry name" value="FN3_dom"/>
</dbReference>
<evidence type="ECO:0000259" key="3">
    <source>
        <dbReference type="PROSITE" id="PS50853"/>
    </source>
</evidence>
<dbReference type="Proteomes" id="UP000518266">
    <property type="component" value="Unassembled WGS sequence"/>
</dbReference>
<keyword evidence="1" id="KW-0677">Repeat</keyword>
<dbReference type="PANTHER" id="PTHR13817:SF73">
    <property type="entry name" value="FIBRONECTIN TYPE-III DOMAIN-CONTAINING PROTEIN"/>
    <property type="match status" value="1"/>
</dbReference>
<dbReference type="SMART" id="SM00060">
    <property type="entry name" value="FN3"/>
    <property type="match status" value="2"/>
</dbReference>
<gene>
    <name evidence="4" type="ORF">F7725_013753</name>
</gene>
<dbReference type="FunFam" id="2.60.40.10:FF:000146">
    <property type="entry name" value="Integrin beta"/>
    <property type="match status" value="1"/>
</dbReference>
<feature type="compositionally biased region" description="Gly residues" evidence="2">
    <location>
        <begin position="218"/>
        <end position="227"/>
    </location>
</feature>
<feature type="compositionally biased region" description="Low complexity" evidence="2">
    <location>
        <begin position="156"/>
        <end position="174"/>
    </location>
</feature>
<dbReference type="InterPro" id="IPR050964">
    <property type="entry name" value="Striated_Muscle_Regulatory"/>
</dbReference>
<evidence type="ECO:0000313" key="4">
    <source>
        <dbReference type="EMBL" id="KAF3853065.1"/>
    </source>
</evidence>
<comment type="caution">
    <text evidence="4">The sequence shown here is derived from an EMBL/GenBank/DDBJ whole genome shotgun (WGS) entry which is preliminary data.</text>
</comment>
<dbReference type="PRINTS" id="PR00014">
    <property type="entry name" value="FNTYPEIII"/>
</dbReference>
<proteinExistence type="predicted"/>
<dbReference type="OrthoDB" id="8934765at2759"/>